<dbReference type="GO" id="GO:0071140">
    <property type="term" value="P:resolution of mitotic recombination intermediates"/>
    <property type="evidence" value="ECO:0007669"/>
    <property type="project" value="TreeGrafter"/>
</dbReference>
<keyword evidence="5" id="KW-0067">ATP-binding</keyword>
<keyword evidence="9" id="KW-0539">Nucleus</keyword>
<dbReference type="Proteomes" id="UP000288216">
    <property type="component" value="Unassembled WGS sequence"/>
</dbReference>
<dbReference type="InterPro" id="IPR016467">
    <property type="entry name" value="DNA_recomb/repair_RecA-like"/>
</dbReference>
<dbReference type="GO" id="GO:0045003">
    <property type="term" value="P:double-strand break repair via synthesis-dependent strand annealing"/>
    <property type="evidence" value="ECO:0007669"/>
    <property type="project" value="TreeGrafter"/>
</dbReference>
<dbReference type="GO" id="GO:0033065">
    <property type="term" value="C:Rad51C-XRCC3 complex"/>
    <property type="evidence" value="ECO:0007669"/>
    <property type="project" value="TreeGrafter"/>
</dbReference>
<dbReference type="InterPro" id="IPR047348">
    <property type="entry name" value="XRCC3-like_C"/>
</dbReference>
<comment type="subcellular location">
    <subcellularLocation>
        <location evidence="1">Nucleus</location>
    </subcellularLocation>
</comment>
<keyword evidence="12" id="KW-1185">Reference proteome</keyword>
<protein>
    <recommendedName>
        <fullName evidence="10">RecA family profile 1 domain-containing protein</fullName>
    </recommendedName>
</protein>
<evidence type="ECO:0000256" key="8">
    <source>
        <dbReference type="ARBA" id="ARBA00023204"/>
    </source>
</evidence>
<dbReference type="GO" id="GO:0000722">
    <property type="term" value="P:telomere maintenance via recombination"/>
    <property type="evidence" value="ECO:0007669"/>
    <property type="project" value="TreeGrafter"/>
</dbReference>
<keyword evidence="4" id="KW-0227">DNA damage</keyword>
<comment type="caution">
    <text evidence="11">The sequence shown here is derived from an EMBL/GenBank/DDBJ whole genome shotgun (WGS) entry which is preliminary data.</text>
</comment>
<accession>A0A401P5Y9</accession>
<keyword evidence="7" id="KW-0233">DNA recombination</keyword>
<keyword evidence="6" id="KW-0238">DNA-binding</keyword>
<evidence type="ECO:0000313" key="11">
    <source>
        <dbReference type="EMBL" id="GCB68545.1"/>
    </source>
</evidence>
<keyword evidence="3" id="KW-0547">Nucleotide-binding</keyword>
<dbReference type="GO" id="GO:0005524">
    <property type="term" value="F:ATP binding"/>
    <property type="evidence" value="ECO:0007669"/>
    <property type="project" value="UniProtKB-KW"/>
</dbReference>
<sequence>NIQSIKEILCLSGPDLQRLTKLSSSDVRYLHKTVAAVVKNDPVVTALQMYNEECPFPTQNRKLSMGCPVLDLLLGGGIPLMGITEIVGESSAGKTQICMQLCLSVQFPRSYGGQEAGAVYICTEDTFPNKRLQQLIALQTMLRADVPADIVNDIKFGNNIFIEHVADVESLNCCISKRLPILLSRGLIRLVVIDSVAALFRCEFGASDSIAKAKCLQKFGAMLHHLSHRFSSPIICVNQITDAINDSYLAQSDFGLSGKVLPALGLTWSNQLLMRLMVSRTQFCVEGAFPGDESALSSGIVQRRMEIIFAPHLPQSFCNYMICTEGVRGMQKTGI</sequence>
<evidence type="ECO:0000256" key="4">
    <source>
        <dbReference type="ARBA" id="ARBA00022763"/>
    </source>
</evidence>
<evidence type="ECO:0000256" key="7">
    <source>
        <dbReference type="ARBA" id="ARBA00023172"/>
    </source>
</evidence>
<organism evidence="11 12">
    <name type="scientific">Scyliorhinus torazame</name>
    <name type="common">Cloudy catshark</name>
    <name type="synonym">Catulus torazame</name>
    <dbReference type="NCBI Taxonomy" id="75743"/>
    <lineage>
        <taxon>Eukaryota</taxon>
        <taxon>Metazoa</taxon>
        <taxon>Chordata</taxon>
        <taxon>Craniata</taxon>
        <taxon>Vertebrata</taxon>
        <taxon>Chondrichthyes</taxon>
        <taxon>Elasmobranchii</taxon>
        <taxon>Galeomorphii</taxon>
        <taxon>Galeoidea</taxon>
        <taxon>Carcharhiniformes</taxon>
        <taxon>Scyliorhinidae</taxon>
        <taxon>Scyliorhinus</taxon>
    </lineage>
</organism>
<dbReference type="OMA" id="PCLGLQW"/>
<dbReference type="GO" id="GO:0000400">
    <property type="term" value="F:four-way junction DNA binding"/>
    <property type="evidence" value="ECO:0007669"/>
    <property type="project" value="TreeGrafter"/>
</dbReference>
<dbReference type="PROSITE" id="PS50162">
    <property type="entry name" value="RECA_2"/>
    <property type="match status" value="1"/>
</dbReference>
<dbReference type="InterPro" id="IPR013632">
    <property type="entry name" value="Rad51_C"/>
</dbReference>
<evidence type="ECO:0000259" key="10">
    <source>
        <dbReference type="PROSITE" id="PS50162"/>
    </source>
</evidence>
<dbReference type="STRING" id="75743.A0A401P5Y9"/>
<gene>
    <name evidence="11" type="ORF">scyTo_0010415</name>
</gene>
<evidence type="ECO:0000313" key="12">
    <source>
        <dbReference type="Proteomes" id="UP000288216"/>
    </source>
</evidence>
<dbReference type="OrthoDB" id="1861185at2759"/>
<feature type="non-terminal residue" evidence="11">
    <location>
        <position position="1"/>
    </location>
</feature>
<dbReference type="Pfam" id="PF08423">
    <property type="entry name" value="Rad51"/>
    <property type="match status" value="1"/>
</dbReference>
<evidence type="ECO:0000256" key="3">
    <source>
        <dbReference type="ARBA" id="ARBA00022741"/>
    </source>
</evidence>
<evidence type="ECO:0000256" key="6">
    <source>
        <dbReference type="ARBA" id="ARBA00023125"/>
    </source>
</evidence>
<dbReference type="Pfam" id="PF26169">
    <property type="entry name" value="HHH_XRCC3_RpoA"/>
    <property type="match status" value="1"/>
</dbReference>
<dbReference type="PIRSF" id="PIRSF005856">
    <property type="entry name" value="Rad51"/>
    <property type="match status" value="1"/>
</dbReference>
<dbReference type="PANTHER" id="PTHR46487">
    <property type="entry name" value="DNA REPAIR PROTEIN XRCC3"/>
    <property type="match status" value="1"/>
</dbReference>
<name>A0A401P5Y9_SCYTO</name>
<comment type="similarity">
    <text evidence="2">Belongs to the RecA family. RAD51 subfamily.</text>
</comment>
<dbReference type="InterPro" id="IPR020588">
    <property type="entry name" value="RecA_ATP-bd"/>
</dbReference>
<keyword evidence="8" id="KW-0234">DNA repair</keyword>
<reference evidence="11 12" key="1">
    <citation type="journal article" date="2018" name="Nat. Ecol. Evol.">
        <title>Shark genomes provide insights into elasmobranch evolution and the origin of vertebrates.</title>
        <authorList>
            <person name="Hara Y"/>
            <person name="Yamaguchi K"/>
            <person name="Onimaru K"/>
            <person name="Kadota M"/>
            <person name="Koyanagi M"/>
            <person name="Keeley SD"/>
            <person name="Tatsumi K"/>
            <person name="Tanaka K"/>
            <person name="Motone F"/>
            <person name="Kageyama Y"/>
            <person name="Nozu R"/>
            <person name="Adachi N"/>
            <person name="Nishimura O"/>
            <person name="Nakagawa R"/>
            <person name="Tanegashima C"/>
            <person name="Kiyatake I"/>
            <person name="Matsumoto R"/>
            <person name="Murakumo K"/>
            <person name="Nishida K"/>
            <person name="Terakita A"/>
            <person name="Kuratani S"/>
            <person name="Sato K"/>
            <person name="Hyodo S Kuraku.S."/>
        </authorList>
    </citation>
    <scope>NUCLEOTIDE SEQUENCE [LARGE SCALE GENOMIC DNA]</scope>
</reference>
<proteinExistence type="inferred from homology"/>
<dbReference type="EMBL" id="BFAA01004484">
    <property type="protein sequence ID" value="GCB68545.1"/>
    <property type="molecule type" value="Genomic_DNA"/>
</dbReference>
<dbReference type="GO" id="GO:0140664">
    <property type="term" value="F:ATP-dependent DNA damage sensor activity"/>
    <property type="evidence" value="ECO:0007669"/>
    <property type="project" value="InterPro"/>
</dbReference>
<feature type="domain" description="RecA family profile 1" evidence="10">
    <location>
        <begin position="59"/>
        <end position="240"/>
    </location>
</feature>
<evidence type="ECO:0000256" key="2">
    <source>
        <dbReference type="ARBA" id="ARBA00007095"/>
    </source>
</evidence>
<dbReference type="SUPFAM" id="SSF52540">
    <property type="entry name" value="P-loop containing nucleoside triphosphate hydrolases"/>
    <property type="match status" value="1"/>
</dbReference>
<dbReference type="Gene3D" id="3.40.50.300">
    <property type="entry name" value="P-loop containing nucleotide triphosphate hydrolases"/>
    <property type="match status" value="1"/>
</dbReference>
<dbReference type="GO" id="GO:0005657">
    <property type="term" value="C:replication fork"/>
    <property type="evidence" value="ECO:0007669"/>
    <property type="project" value="TreeGrafter"/>
</dbReference>
<dbReference type="CDD" id="cd19491">
    <property type="entry name" value="XRCC3"/>
    <property type="match status" value="1"/>
</dbReference>
<dbReference type="GO" id="GO:0090656">
    <property type="term" value="P:t-circle formation"/>
    <property type="evidence" value="ECO:0007669"/>
    <property type="project" value="TreeGrafter"/>
</dbReference>
<evidence type="ECO:0000256" key="9">
    <source>
        <dbReference type="ARBA" id="ARBA00023242"/>
    </source>
</evidence>
<dbReference type="AlphaFoldDB" id="A0A401P5Y9"/>
<evidence type="ECO:0000256" key="1">
    <source>
        <dbReference type="ARBA" id="ARBA00004123"/>
    </source>
</evidence>
<evidence type="ECO:0000256" key="5">
    <source>
        <dbReference type="ARBA" id="ARBA00022840"/>
    </source>
</evidence>
<dbReference type="PANTHER" id="PTHR46487:SF1">
    <property type="entry name" value="DNA REPAIR PROTEIN XRCC3"/>
    <property type="match status" value="1"/>
</dbReference>
<dbReference type="InterPro" id="IPR058766">
    <property type="entry name" value="HHH_XRCC3_RAD51B"/>
</dbReference>
<dbReference type="InterPro" id="IPR027417">
    <property type="entry name" value="P-loop_NTPase"/>
</dbReference>